<keyword evidence="2" id="KW-0489">Methyltransferase</keyword>
<dbReference type="GO" id="GO:0032259">
    <property type="term" value="P:methylation"/>
    <property type="evidence" value="ECO:0007669"/>
    <property type="project" value="UniProtKB-KW"/>
</dbReference>
<comment type="caution">
    <text evidence="2">The sequence shown here is derived from an EMBL/GenBank/DDBJ whole genome shotgun (WGS) entry which is preliminary data.</text>
</comment>
<accession>A0ABV9D4H7</accession>
<evidence type="ECO:0000313" key="2">
    <source>
        <dbReference type="EMBL" id="MFC4540230.1"/>
    </source>
</evidence>
<dbReference type="SUPFAM" id="SSF53335">
    <property type="entry name" value="S-adenosyl-L-methionine-dependent methyltransferases"/>
    <property type="match status" value="1"/>
</dbReference>
<dbReference type="Pfam" id="PF13649">
    <property type="entry name" value="Methyltransf_25"/>
    <property type="match status" value="1"/>
</dbReference>
<name>A0ABV9D4H7_9GAMM</name>
<feature type="domain" description="Methyltransferase" evidence="1">
    <location>
        <begin position="47"/>
        <end position="142"/>
    </location>
</feature>
<sequence length="288" mass="31392">MNTAGTFSESWLAQRERADHDARAMAPLHAASDWLATRGSHVPWQLLDLGSGSGANVRYLAPRLPGPQHWYLVDHDASLLGHAVARCQPLCDNAGAPIHVTTQQRDLHALESSWFTGIDLVTASALCDLVSADWVEALADACAAQRAAALITLSVDGEIRFQANDVAVNDAEDAWLFALLAAHQRRDKGLGPALGTTAPQALAEAFTARGFHLVDAPSPWHLTPAQCPLALSLIDGWADAAREQAPHERQRIERWWRHRREALERGHLDLYVGHRDLFAAPGPAHASR</sequence>
<reference evidence="3" key="1">
    <citation type="journal article" date="2019" name="Int. J. Syst. Evol. Microbiol.">
        <title>The Global Catalogue of Microorganisms (GCM) 10K type strain sequencing project: providing services to taxonomists for standard genome sequencing and annotation.</title>
        <authorList>
            <consortium name="The Broad Institute Genomics Platform"/>
            <consortium name="The Broad Institute Genome Sequencing Center for Infectious Disease"/>
            <person name="Wu L."/>
            <person name="Ma J."/>
        </authorList>
    </citation>
    <scope>NUCLEOTIDE SEQUENCE [LARGE SCALE GENOMIC DNA]</scope>
    <source>
        <strain evidence="3">CGMCC 1.12121</strain>
    </source>
</reference>
<dbReference type="EC" id="2.1.-.-" evidence="2"/>
<keyword evidence="2" id="KW-0808">Transferase</keyword>
<dbReference type="InterPro" id="IPR041698">
    <property type="entry name" value="Methyltransf_25"/>
</dbReference>
<organism evidence="2 3">
    <name type="scientific">Chromohalobacter sarecensis</name>
    <dbReference type="NCBI Taxonomy" id="245294"/>
    <lineage>
        <taxon>Bacteria</taxon>
        <taxon>Pseudomonadati</taxon>
        <taxon>Pseudomonadota</taxon>
        <taxon>Gammaproteobacteria</taxon>
        <taxon>Oceanospirillales</taxon>
        <taxon>Halomonadaceae</taxon>
        <taxon>Chromohalobacter</taxon>
    </lineage>
</organism>
<dbReference type="Gene3D" id="3.40.50.150">
    <property type="entry name" value="Vaccinia Virus protein VP39"/>
    <property type="match status" value="1"/>
</dbReference>
<proteinExistence type="predicted"/>
<evidence type="ECO:0000259" key="1">
    <source>
        <dbReference type="Pfam" id="PF13649"/>
    </source>
</evidence>
<dbReference type="GO" id="GO:0008168">
    <property type="term" value="F:methyltransferase activity"/>
    <property type="evidence" value="ECO:0007669"/>
    <property type="project" value="UniProtKB-KW"/>
</dbReference>
<gene>
    <name evidence="2" type="ORF">ACFO0U_15795</name>
</gene>
<dbReference type="RefSeq" id="WP_246968766.1">
    <property type="nucleotide sequence ID" value="NZ_JAKGAN010000002.1"/>
</dbReference>
<dbReference type="EMBL" id="JBHSEU010000021">
    <property type="protein sequence ID" value="MFC4540230.1"/>
    <property type="molecule type" value="Genomic_DNA"/>
</dbReference>
<keyword evidence="3" id="KW-1185">Reference proteome</keyword>
<dbReference type="InterPro" id="IPR029063">
    <property type="entry name" value="SAM-dependent_MTases_sf"/>
</dbReference>
<evidence type="ECO:0000313" key="3">
    <source>
        <dbReference type="Proteomes" id="UP001596030"/>
    </source>
</evidence>
<dbReference type="Proteomes" id="UP001596030">
    <property type="component" value="Unassembled WGS sequence"/>
</dbReference>
<protein>
    <submittedName>
        <fullName evidence="2">Class I SAM-dependent methyltransferase</fullName>
        <ecNumber evidence="2">2.1.-.-</ecNumber>
    </submittedName>
</protein>